<evidence type="ECO:0000313" key="5">
    <source>
        <dbReference type="EMBL" id="MBB4287861.1"/>
    </source>
</evidence>
<keyword evidence="2" id="KW-0238">DNA-binding</keyword>
<evidence type="ECO:0000256" key="3">
    <source>
        <dbReference type="ARBA" id="ARBA00023163"/>
    </source>
</evidence>
<sequence length="108" mass="11646">MTKAFEAIRDGLEDAIAYGQGDAARARETVVEAERADVAAIRARLGMSQPAFAGALSVSLSTVRKWEQGQRVPSGAARVLLRVMEREPDAVRRALRPVTAETKTIPGQ</sequence>
<dbReference type="RefSeq" id="WP_184438021.1">
    <property type="nucleotide sequence ID" value="NZ_JACIGI010000058.1"/>
</dbReference>
<dbReference type="AlphaFoldDB" id="A0A7W6S339"/>
<dbReference type="PANTHER" id="PTHR36511">
    <property type="entry name" value="MERR FAMILY BACTERIAL REGULATORY PROTEIN"/>
    <property type="match status" value="1"/>
</dbReference>
<reference evidence="5 6" key="1">
    <citation type="submission" date="2020-08" db="EMBL/GenBank/DDBJ databases">
        <title>Genome sequencing of Purple Non-Sulfur Bacteria from various extreme environments.</title>
        <authorList>
            <person name="Mayer M."/>
        </authorList>
    </citation>
    <scope>NUCLEOTIDE SEQUENCE [LARGE SCALE GENOMIC DNA]</scope>
    <source>
        <strain evidence="5 6">JA135</strain>
    </source>
</reference>
<dbReference type="EMBL" id="JACIGI010000058">
    <property type="protein sequence ID" value="MBB4287861.1"/>
    <property type="molecule type" value="Genomic_DNA"/>
</dbReference>
<evidence type="ECO:0000256" key="2">
    <source>
        <dbReference type="ARBA" id="ARBA00023125"/>
    </source>
</evidence>
<proteinExistence type="predicted"/>
<evidence type="ECO:0000313" key="6">
    <source>
        <dbReference type="Proteomes" id="UP000555728"/>
    </source>
</evidence>
<dbReference type="InterPro" id="IPR052359">
    <property type="entry name" value="HTH-type_reg/antitoxin"/>
</dbReference>
<keyword evidence="1" id="KW-0805">Transcription regulation</keyword>
<organism evidence="5 6">
    <name type="scientific">Roseospira goensis</name>
    <dbReference type="NCBI Taxonomy" id="391922"/>
    <lineage>
        <taxon>Bacteria</taxon>
        <taxon>Pseudomonadati</taxon>
        <taxon>Pseudomonadota</taxon>
        <taxon>Alphaproteobacteria</taxon>
        <taxon>Rhodospirillales</taxon>
        <taxon>Rhodospirillaceae</taxon>
        <taxon>Roseospira</taxon>
    </lineage>
</organism>
<dbReference type="Proteomes" id="UP000555728">
    <property type="component" value="Unassembled WGS sequence"/>
</dbReference>
<feature type="domain" description="HTH cro/C1-type" evidence="4">
    <location>
        <begin position="38"/>
        <end position="91"/>
    </location>
</feature>
<dbReference type="Gene3D" id="1.10.260.40">
    <property type="entry name" value="lambda repressor-like DNA-binding domains"/>
    <property type="match status" value="1"/>
</dbReference>
<gene>
    <name evidence="5" type="ORF">GGD88_003619</name>
</gene>
<dbReference type="SUPFAM" id="SSF47413">
    <property type="entry name" value="lambda repressor-like DNA-binding domains"/>
    <property type="match status" value="1"/>
</dbReference>
<dbReference type="CDD" id="cd00093">
    <property type="entry name" value="HTH_XRE"/>
    <property type="match status" value="1"/>
</dbReference>
<keyword evidence="6" id="KW-1185">Reference proteome</keyword>
<dbReference type="InterPro" id="IPR010982">
    <property type="entry name" value="Lambda_DNA-bd_dom_sf"/>
</dbReference>
<dbReference type="Pfam" id="PF13560">
    <property type="entry name" value="HTH_31"/>
    <property type="match status" value="1"/>
</dbReference>
<dbReference type="InterPro" id="IPR001387">
    <property type="entry name" value="Cro/C1-type_HTH"/>
</dbReference>
<dbReference type="PANTHER" id="PTHR36511:SF4">
    <property type="entry name" value="ANTITOXIN MQSA"/>
    <property type="match status" value="1"/>
</dbReference>
<comment type="caution">
    <text evidence="5">The sequence shown here is derived from an EMBL/GenBank/DDBJ whole genome shotgun (WGS) entry which is preliminary data.</text>
</comment>
<accession>A0A7W6S339</accession>
<evidence type="ECO:0000256" key="1">
    <source>
        <dbReference type="ARBA" id="ARBA00023015"/>
    </source>
</evidence>
<dbReference type="GO" id="GO:0003677">
    <property type="term" value="F:DNA binding"/>
    <property type="evidence" value="ECO:0007669"/>
    <property type="project" value="UniProtKB-KW"/>
</dbReference>
<keyword evidence="3" id="KW-0804">Transcription</keyword>
<protein>
    <submittedName>
        <fullName evidence="5">Putative transcriptional regulator</fullName>
    </submittedName>
</protein>
<name>A0A7W6S339_9PROT</name>
<dbReference type="SMART" id="SM00530">
    <property type="entry name" value="HTH_XRE"/>
    <property type="match status" value="1"/>
</dbReference>
<dbReference type="PROSITE" id="PS50943">
    <property type="entry name" value="HTH_CROC1"/>
    <property type="match status" value="1"/>
</dbReference>
<evidence type="ECO:0000259" key="4">
    <source>
        <dbReference type="PROSITE" id="PS50943"/>
    </source>
</evidence>